<organism evidence="1 2">
    <name type="scientific">Streptomyces typhae</name>
    <dbReference type="NCBI Taxonomy" id="2681492"/>
    <lineage>
        <taxon>Bacteria</taxon>
        <taxon>Bacillati</taxon>
        <taxon>Actinomycetota</taxon>
        <taxon>Actinomycetes</taxon>
        <taxon>Kitasatosporales</taxon>
        <taxon>Streptomycetaceae</taxon>
        <taxon>Streptomyces</taxon>
    </lineage>
</organism>
<sequence>MNEKNEAETLMAQLESEMALANLVKRGEYAAGIAVLSGDILKSATAAGVPYRMAEEMAGDFWKAEMLADTVAALIRDASLEDEAEQ</sequence>
<dbReference type="AlphaFoldDB" id="A0A6L6X0T8"/>
<name>A0A6L6X0T8_9ACTN</name>
<proteinExistence type="predicted"/>
<dbReference type="Proteomes" id="UP000483802">
    <property type="component" value="Unassembled WGS sequence"/>
</dbReference>
<gene>
    <name evidence="1" type="ORF">GPA10_22170</name>
</gene>
<protein>
    <submittedName>
        <fullName evidence="1">Uncharacterized protein</fullName>
    </submittedName>
</protein>
<dbReference type="RefSeq" id="WP_157167028.1">
    <property type="nucleotide sequence ID" value="NZ_WPNZ01000012.1"/>
</dbReference>
<accession>A0A6L6X0T8</accession>
<comment type="caution">
    <text evidence="1">The sequence shown here is derived from an EMBL/GenBank/DDBJ whole genome shotgun (WGS) entry which is preliminary data.</text>
</comment>
<reference evidence="1 2" key="1">
    <citation type="submission" date="2019-11" db="EMBL/GenBank/DDBJ databases">
        <title>Streptomyces typhae sp. nov., a novel endophytic actinomycete isolated from the root of cattail pollen (Typha angustifolia L.).</title>
        <authorList>
            <person name="Peng C."/>
        </authorList>
    </citation>
    <scope>NUCLEOTIDE SEQUENCE [LARGE SCALE GENOMIC DNA]</scope>
    <source>
        <strain evidence="2">p1417</strain>
    </source>
</reference>
<keyword evidence="2" id="KW-1185">Reference proteome</keyword>
<evidence type="ECO:0000313" key="1">
    <source>
        <dbReference type="EMBL" id="MVO87394.1"/>
    </source>
</evidence>
<dbReference type="EMBL" id="WPNZ01000012">
    <property type="protein sequence ID" value="MVO87394.1"/>
    <property type="molecule type" value="Genomic_DNA"/>
</dbReference>
<evidence type="ECO:0000313" key="2">
    <source>
        <dbReference type="Proteomes" id="UP000483802"/>
    </source>
</evidence>